<sequence>MNKLNSFVLIIILFSTTLLSQNKVRIYGHVTDFNNNPVDSVSVWLKQNIDSLELKNKDKIFENSHETFTDSTGYFSMEVEPGTYYCLYSIKEVDYGKTKLEYWAWNIPVYKDLEINPQYDRIEIYGISGFEPKRGPFNSYKIYFRPMSLTKAHNLSKETKSDTINIAPNEITEEELTVKVNGTESKIVAIDKIREYTRDDHYMFAYMIQVLKPLDPLPTFNSEQLVDEYDKISVILHSSETNEYGKGEYFIKKIGK</sequence>
<keyword evidence="2" id="KW-1185">Reference proteome</keyword>
<dbReference type="AlphaFoldDB" id="A0AAE3M8K6"/>
<dbReference type="EMBL" id="JAPDPJ010000091">
    <property type="protein sequence ID" value="MCW3789236.1"/>
    <property type="molecule type" value="Genomic_DNA"/>
</dbReference>
<name>A0AAE3M8K6_9BACT</name>
<reference evidence="1" key="1">
    <citation type="submission" date="2022-10" db="EMBL/GenBank/DDBJ databases">
        <authorList>
            <person name="Yu W.X."/>
        </authorList>
    </citation>
    <scope>NUCLEOTIDE SEQUENCE</scope>
    <source>
        <strain evidence="1">AAT</strain>
    </source>
</reference>
<dbReference type="SUPFAM" id="SSF49464">
    <property type="entry name" value="Carboxypeptidase regulatory domain-like"/>
    <property type="match status" value="1"/>
</dbReference>
<dbReference type="Gene3D" id="2.60.40.1120">
    <property type="entry name" value="Carboxypeptidase-like, regulatory domain"/>
    <property type="match status" value="1"/>
</dbReference>
<proteinExistence type="predicted"/>
<dbReference type="GO" id="GO:0004180">
    <property type="term" value="F:carboxypeptidase activity"/>
    <property type="evidence" value="ECO:0007669"/>
    <property type="project" value="UniProtKB-KW"/>
</dbReference>
<evidence type="ECO:0000313" key="2">
    <source>
        <dbReference type="Proteomes" id="UP001209229"/>
    </source>
</evidence>
<evidence type="ECO:0000313" key="1">
    <source>
        <dbReference type="EMBL" id="MCW3789236.1"/>
    </source>
</evidence>
<keyword evidence="1" id="KW-0121">Carboxypeptidase</keyword>
<accession>A0AAE3M8K6</accession>
<organism evidence="1 2">
    <name type="scientific">Plebeiibacterium sediminum</name>
    <dbReference type="NCBI Taxonomy" id="2992112"/>
    <lineage>
        <taxon>Bacteria</taxon>
        <taxon>Pseudomonadati</taxon>
        <taxon>Bacteroidota</taxon>
        <taxon>Bacteroidia</taxon>
        <taxon>Marinilabiliales</taxon>
        <taxon>Marinilabiliaceae</taxon>
        <taxon>Plebeiibacterium</taxon>
    </lineage>
</organism>
<comment type="caution">
    <text evidence="1">The sequence shown here is derived from an EMBL/GenBank/DDBJ whole genome shotgun (WGS) entry which is preliminary data.</text>
</comment>
<dbReference type="RefSeq" id="WP_301192794.1">
    <property type="nucleotide sequence ID" value="NZ_JAPDPJ010000091.1"/>
</dbReference>
<keyword evidence="1" id="KW-0645">Protease</keyword>
<gene>
    <name evidence="1" type="ORF">OM075_22420</name>
</gene>
<dbReference type="Proteomes" id="UP001209229">
    <property type="component" value="Unassembled WGS sequence"/>
</dbReference>
<dbReference type="InterPro" id="IPR008969">
    <property type="entry name" value="CarboxyPept-like_regulatory"/>
</dbReference>
<protein>
    <submittedName>
        <fullName evidence="1">Carboxypeptidase-like regulatory domain-containing protein</fullName>
    </submittedName>
</protein>
<keyword evidence="1" id="KW-0378">Hydrolase</keyword>